<sequence>MTLDFPNRSRSFDEARNAVRFIGYDGTFEVRFLVEAPALTTLDRKTVGAEALEAECLAAFDAARGSIHDVARASYGRGRRTTYILTAADFRKRKA</sequence>
<evidence type="ECO:0000313" key="2">
    <source>
        <dbReference type="Proteomes" id="UP000281647"/>
    </source>
</evidence>
<dbReference type="OrthoDB" id="7360668at2"/>
<proteinExistence type="predicted"/>
<keyword evidence="2" id="KW-1185">Reference proteome</keyword>
<dbReference type="RefSeq" id="WP_128628818.1">
    <property type="nucleotide sequence ID" value="NZ_RKST01000063.1"/>
</dbReference>
<dbReference type="EMBL" id="RKST01000063">
    <property type="protein sequence ID" value="RUM95193.1"/>
    <property type="molecule type" value="Genomic_DNA"/>
</dbReference>
<evidence type="ECO:0000313" key="1">
    <source>
        <dbReference type="EMBL" id="RUM95193.1"/>
    </source>
</evidence>
<protein>
    <submittedName>
        <fullName evidence="1">DUF1488 domain-containing protein</fullName>
    </submittedName>
</protein>
<comment type="caution">
    <text evidence="1">The sequence shown here is derived from an EMBL/GenBank/DDBJ whole genome shotgun (WGS) entry which is preliminary data.</text>
</comment>
<name>A0A432UZ68_9HYPH</name>
<gene>
    <name evidence="1" type="ORF">EET67_24640</name>
</gene>
<accession>A0A432UZ68</accession>
<dbReference type="InterPro" id="IPR009962">
    <property type="entry name" value="DUF1488"/>
</dbReference>
<dbReference type="Proteomes" id="UP000281647">
    <property type="component" value="Unassembled WGS sequence"/>
</dbReference>
<reference evidence="1 2" key="1">
    <citation type="submission" date="2018-11" db="EMBL/GenBank/DDBJ databases">
        <title>Pseudaminobacter arsenicus sp. nov., an arsenic-resistant bacterium isolated from arsenic-rich aquifers.</title>
        <authorList>
            <person name="Mu Y."/>
        </authorList>
    </citation>
    <scope>NUCLEOTIDE SEQUENCE [LARGE SCALE GENOMIC DNA]</scope>
    <source>
        <strain evidence="1 2">CB3</strain>
    </source>
</reference>
<dbReference type="Pfam" id="PF07369">
    <property type="entry name" value="DUF1488"/>
    <property type="match status" value="1"/>
</dbReference>
<dbReference type="AlphaFoldDB" id="A0A432UZ68"/>
<organism evidence="1 2">
    <name type="scientific">Borborobacter arsenicus</name>
    <dbReference type="NCBI Taxonomy" id="1851146"/>
    <lineage>
        <taxon>Bacteria</taxon>
        <taxon>Pseudomonadati</taxon>
        <taxon>Pseudomonadota</taxon>
        <taxon>Alphaproteobacteria</taxon>
        <taxon>Hyphomicrobiales</taxon>
        <taxon>Phyllobacteriaceae</taxon>
        <taxon>Borborobacter</taxon>
    </lineage>
</organism>